<dbReference type="InterPro" id="IPR001128">
    <property type="entry name" value="Cyt_P450"/>
</dbReference>
<evidence type="ECO:0000256" key="6">
    <source>
        <dbReference type="RuleBase" id="RU000461"/>
    </source>
</evidence>
<protein>
    <recommendedName>
        <fullName evidence="9">O-methylsterigmatocystin oxidoreductase</fullName>
    </recommendedName>
</protein>
<dbReference type="Gene3D" id="1.10.630.10">
    <property type="entry name" value="Cytochrome P450"/>
    <property type="match status" value="1"/>
</dbReference>
<dbReference type="EMBL" id="JAZAVK010000015">
    <property type="protein sequence ID" value="KAK7431008.1"/>
    <property type="molecule type" value="Genomic_DNA"/>
</dbReference>
<dbReference type="PRINTS" id="PR00463">
    <property type="entry name" value="EP450I"/>
</dbReference>
<reference evidence="7 8" key="1">
    <citation type="journal article" date="2025" name="Microbiol. Resour. Announc.">
        <title>Draft genome sequences for Neonectria magnoliae and Neonectria punicea, canker pathogens of Liriodendron tulipifera and Acer saccharum in West Virginia.</title>
        <authorList>
            <person name="Petronek H.M."/>
            <person name="Kasson M.T."/>
            <person name="Metheny A.M."/>
            <person name="Stauder C.M."/>
            <person name="Lovett B."/>
            <person name="Lynch S.C."/>
            <person name="Garnas J.R."/>
            <person name="Kasson L.R."/>
            <person name="Stajich J.E."/>
        </authorList>
    </citation>
    <scope>NUCLEOTIDE SEQUENCE [LARGE SCALE GENOMIC DNA]</scope>
    <source>
        <strain evidence="7 8">NRRL 64651</strain>
    </source>
</reference>
<evidence type="ECO:0000256" key="5">
    <source>
        <dbReference type="ARBA" id="ARBA00023033"/>
    </source>
</evidence>
<evidence type="ECO:0000256" key="1">
    <source>
        <dbReference type="ARBA" id="ARBA00010617"/>
    </source>
</evidence>
<evidence type="ECO:0008006" key="9">
    <source>
        <dbReference type="Google" id="ProtNLM"/>
    </source>
</evidence>
<keyword evidence="3 6" id="KW-0560">Oxidoreductase</keyword>
<sequence>MFAPWKAQVLQQRDKDIKLYTELMDEVRNKVSKGTAPTCFAKHLLQEQENLGMTDLEIAYTAGSPFGAGVETSAGSLSSFFLACVKFGPQFIPRAQEELDRVVGFERLPTFDDLPRLEYVRAIVSETLRWRPVAVLGGTPHASTADNVYKGMFIPKGSTIIAPLWGIHLNEADFPEPHEFRPERFLEERNYPGTFGHSAFGWGRRICPGMHLGSASVAINIARILWAFEVNPAKGKDGKDIEADIFAFSEGFNSSPLPFPCSITPRSSRQVEVIERDFQDAMEDLKAYTAATNKVS</sequence>
<dbReference type="InterPro" id="IPR050364">
    <property type="entry name" value="Cytochrome_P450_fung"/>
</dbReference>
<dbReference type="PROSITE" id="PS00086">
    <property type="entry name" value="CYTOCHROME_P450"/>
    <property type="match status" value="1"/>
</dbReference>
<dbReference type="Proteomes" id="UP001498421">
    <property type="component" value="Unassembled WGS sequence"/>
</dbReference>
<gene>
    <name evidence="7" type="ORF">QQZ08_002538</name>
</gene>
<accession>A0ABR1IBN8</accession>
<dbReference type="SUPFAM" id="SSF48264">
    <property type="entry name" value="Cytochrome P450"/>
    <property type="match status" value="1"/>
</dbReference>
<evidence type="ECO:0000256" key="3">
    <source>
        <dbReference type="ARBA" id="ARBA00023002"/>
    </source>
</evidence>
<evidence type="ECO:0000313" key="7">
    <source>
        <dbReference type="EMBL" id="KAK7431008.1"/>
    </source>
</evidence>
<dbReference type="InterPro" id="IPR017972">
    <property type="entry name" value="Cyt_P450_CS"/>
</dbReference>
<proteinExistence type="inferred from homology"/>
<comment type="similarity">
    <text evidence="1 6">Belongs to the cytochrome P450 family.</text>
</comment>
<keyword evidence="5 6" id="KW-0503">Monooxygenase</keyword>
<evidence type="ECO:0000313" key="8">
    <source>
        <dbReference type="Proteomes" id="UP001498421"/>
    </source>
</evidence>
<dbReference type="InterPro" id="IPR002401">
    <property type="entry name" value="Cyt_P450_E_grp-I"/>
</dbReference>
<dbReference type="PRINTS" id="PR00385">
    <property type="entry name" value="P450"/>
</dbReference>
<keyword evidence="8" id="KW-1185">Reference proteome</keyword>
<keyword evidence="4 6" id="KW-0408">Iron</keyword>
<evidence type="ECO:0000256" key="2">
    <source>
        <dbReference type="ARBA" id="ARBA00022723"/>
    </source>
</evidence>
<dbReference type="Pfam" id="PF00067">
    <property type="entry name" value="p450"/>
    <property type="match status" value="1"/>
</dbReference>
<dbReference type="InterPro" id="IPR036396">
    <property type="entry name" value="Cyt_P450_sf"/>
</dbReference>
<dbReference type="PANTHER" id="PTHR46300">
    <property type="entry name" value="P450, PUTATIVE (EUROFUNG)-RELATED-RELATED"/>
    <property type="match status" value="1"/>
</dbReference>
<keyword evidence="6" id="KW-0349">Heme</keyword>
<organism evidence="7 8">
    <name type="scientific">Neonectria magnoliae</name>
    <dbReference type="NCBI Taxonomy" id="2732573"/>
    <lineage>
        <taxon>Eukaryota</taxon>
        <taxon>Fungi</taxon>
        <taxon>Dikarya</taxon>
        <taxon>Ascomycota</taxon>
        <taxon>Pezizomycotina</taxon>
        <taxon>Sordariomycetes</taxon>
        <taxon>Hypocreomycetidae</taxon>
        <taxon>Hypocreales</taxon>
        <taxon>Nectriaceae</taxon>
        <taxon>Neonectria</taxon>
    </lineage>
</organism>
<name>A0ABR1IBN8_9HYPO</name>
<keyword evidence="2 6" id="KW-0479">Metal-binding</keyword>
<comment type="caution">
    <text evidence="7">The sequence shown here is derived from an EMBL/GenBank/DDBJ whole genome shotgun (WGS) entry which is preliminary data.</text>
</comment>
<evidence type="ECO:0000256" key="4">
    <source>
        <dbReference type="ARBA" id="ARBA00023004"/>
    </source>
</evidence>
<dbReference type="PANTHER" id="PTHR46300:SF2">
    <property type="entry name" value="CYTOCHROME P450 MONOOXYGENASE ALNH-RELATED"/>
    <property type="match status" value="1"/>
</dbReference>